<evidence type="ECO:0000313" key="1">
    <source>
        <dbReference type="EMBL" id="CBK43503.1"/>
    </source>
</evidence>
<dbReference type="OrthoDB" id="9796549at2"/>
<reference evidence="1 2" key="1">
    <citation type="journal article" date="2010" name="Proc. Natl. Acad. Sci. U.S.A.">
        <title>A Nitrospira metagenome illuminates the physiology and evolution of globally important nitrite-oxidizing bacteria.</title>
        <authorList>
            <person name="Lucker S."/>
            <person name="Wagner M."/>
            <person name="Maixner F."/>
            <person name="Pelletier E."/>
            <person name="Koch H."/>
            <person name="Vacherie B."/>
            <person name="Rattei T."/>
            <person name="Sinninghe Damste J."/>
            <person name="Spieck E."/>
            <person name="Le Paslier D."/>
            <person name="Daims H."/>
        </authorList>
    </citation>
    <scope>NUCLEOTIDE SEQUENCE [LARGE SCALE GENOMIC DNA]</scope>
</reference>
<keyword evidence="2" id="KW-1185">Reference proteome</keyword>
<sequence length="156" mass="17296">MAGAGFPNDHRAVETSRGIPGVREEDIMRIIQVTKWMAASVLLLASLVMPGVVRVAGAGEQEWLDAMVQAVLAEQAKEEGAGDRFAPYVAQLATVRGYLSKDDGEAVYRSMNRFMEMLQAREQGIAPEAADRLFDYCYVVTPARYHDVSRHLHRLS</sequence>
<dbReference type="KEGG" id="nde:NIDE3828"/>
<dbReference type="AlphaFoldDB" id="D8PJC9"/>
<dbReference type="HOGENOM" id="CLU_1831479_0_0_0"/>
<accession>D8PJC9</accession>
<name>D8PJC9_9BACT</name>
<protein>
    <submittedName>
        <fullName evidence="1">Uncharacterized protein</fullName>
    </submittedName>
</protein>
<organism evidence="1 2">
    <name type="scientific">Nitrospira defluvii</name>
    <dbReference type="NCBI Taxonomy" id="330214"/>
    <lineage>
        <taxon>Bacteria</taxon>
        <taxon>Pseudomonadati</taxon>
        <taxon>Nitrospirota</taxon>
        <taxon>Nitrospiria</taxon>
        <taxon>Nitrospirales</taxon>
        <taxon>Nitrospiraceae</taxon>
        <taxon>Nitrospira</taxon>
    </lineage>
</organism>
<dbReference type="Proteomes" id="UP000001660">
    <property type="component" value="Chromosome"/>
</dbReference>
<dbReference type="STRING" id="330214.NIDE3828"/>
<proteinExistence type="predicted"/>
<evidence type="ECO:0000313" key="2">
    <source>
        <dbReference type="Proteomes" id="UP000001660"/>
    </source>
</evidence>
<dbReference type="EMBL" id="FP929003">
    <property type="protein sequence ID" value="CBK43503.1"/>
    <property type="molecule type" value="Genomic_DNA"/>
</dbReference>
<gene>
    <name evidence="1" type="ORF">NIDE3828</name>
</gene>